<organism evidence="8 9">
    <name type="scientific">Acanthamoeba castellanii (strain ATCC 30010 / Neff)</name>
    <dbReference type="NCBI Taxonomy" id="1257118"/>
    <lineage>
        <taxon>Eukaryota</taxon>
        <taxon>Amoebozoa</taxon>
        <taxon>Discosea</taxon>
        <taxon>Longamoebia</taxon>
        <taxon>Centramoebida</taxon>
        <taxon>Acanthamoebidae</taxon>
        <taxon>Acanthamoeba</taxon>
    </lineage>
</organism>
<sequence length="236" mass="25432">MEVKRSGGRTNNQLRAVTSELGLLNKPDGSAKYTAGKSAVVVAVYGPIEVKHRDEILDRATIKVHWSPSSGTGGPEEREKEMIVANVVQNAIIATLHPRTLIEIVVQMLAAAINATCLALVDAGIPLKYRPAHPTLDFALELLSWIASVTCAIAQNGVFVLDPDLAEESAARAVLLFAFNNQNDGVVASHSVGVLRKSEGEGEEFYLTCLAAARQSAFTLFSYYAEANKALYQHLL</sequence>
<evidence type="ECO:0000256" key="5">
    <source>
        <dbReference type="ARBA" id="ARBA00023242"/>
    </source>
</evidence>
<dbReference type="GO" id="GO:0006364">
    <property type="term" value="P:rRNA processing"/>
    <property type="evidence" value="ECO:0007669"/>
    <property type="project" value="UniProtKB-KW"/>
</dbReference>
<comment type="subcellular location">
    <subcellularLocation>
        <location evidence="1">Nucleus</location>
    </subcellularLocation>
</comment>
<dbReference type="SUPFAM" id="SSF55666">
    <property type="entry name" value="Ribonuclease PH domain 2-like"/>
    <property type="match status" value="1"/>
</dbReference>
<dbReference type="InterPro" id="IPR015847">
    <property type="entry name" value="ExoRNase_PH_dom2"/>
</dbReference>
<accession>L8GW22</accession>
<evidence type="ECO:0000256" key="3">
    <source>
        <dbReference type="ARBA" id="ARBA00022552"/>
    </source>
</evidence>
<protein>
    <submittedName>
        <fullName evidence="8">3' exoribonuclease family, domain 1 domain containing protein</fullName>
    </submittedName>
</protein>
<dbReference type="InterPro" id="IPR050080">
    <property type="entry name" value="RNase_PH"/>
</dbReference>
<dbReference type="VEuPathDB" id="AmoebaDB:ACA1_061690"/>
<evidence type="ECO:0000256" key="2">
    <source>
        <dbReference type="ARBA" id="ARBA00006678"/>
    </source>
</evidence>
<evidence type="ECO:0000259" key="6">
    <source>
        <dbReference type="Pfam" id="PF01138"/>
    </source>
</evidence>
<evidence type="ECO:0000259" key="7">
    <source>
        <dbReference type="Pfam" id="PF03725"/>
    </source>
</evidence>
<dbReference type="GO" id="GO:0071028">
    <property type="term" value="P:nuclear mRNA surveillance"/>
    <property type="evidence" value="ECO:0007669"/>
    <property type="project" value="TreeGrafter"/>
</dbReference>
<dbReference type="PANTHER" id="PTHR11953:SF1">
    <property type="entry name" value="EXOSOME COMPLEX COMPONENT RRP46"/>
    <property type="match status" value="1"/>
</dbReference>
<proteinExistence type="inferred from homology"/>
<keyword evidence="4" id="KW-0271">Exosome</keyword>
<dbReference type="InterPro" id="IPR001247">
    <property type="entry name" value="ExoRNase_PH_dom1"/>
</dbReference>
<dbReference type="RefSeq" id="XP_004339442.1">
    <property type="nucleotide sequence ID" value="XM_004339394.1"/>
</dbReference>
<keyword evidence="9" id="KW-1185">Reference proteome</keyword>
<feature type="domain" description="Exoribonuclease phosphorolytic" evidence="7">
    <location>
        <begin position="146"/>
        <end position="189"/>
    </location>
</feature>
<dbReference type="InterPro" id="IPR027408">
    <property type="entry name" value="PNPase/RNase_PH_dom_sf"/>
</dbReference>
<dbReference type="OMA" id="CIINEQG"/>
<keyword evidence="5" id="KW-0539">Nucleus</keyword>
<dbReference type="GO" id="GO:0005730">
    <property type="term" value="C:nucleolus"/>
    <property type="evidence" value="ECO:0007669"/>
    <property type="project" value="TreeGrafter"/>
</dbReference>
<dbReference type="GO" id="GO:0016075">
    <property type="term" value="P:rRNA catabolic process"/>
    <property type="evidence" value="ECO:0007669"/>
    <property type="project" value="TreeGrafter"/>
</dbReference>
<dbReference type="Pfam" id="PF03725">
    <property type="entry name" value="RNase_PH_C"/>
    <property type="match status" value="1"/>
</dbReference>
<dbReference type="CDD" id="cd11372">
    <property type="entry name" value="RNase_PH_RRP46"/>
    <property type="match status" value="1"/>
</dbReference>
<dbReference type="GO" id="GO:0000176">
    <property type="term" value="C:nuclear exosome (RNase complex)"/>
    <property type="evidence" value="ECO:0007669"/>
    <property type="project" value="TreeGrafter"/>
</dbReference>
<gene>
    <name evidence="8" type="ORF">ACA1_061690</name>
</gene>
<dbReference type="AlphaFoldDB" id="L8GW22"/>
<evidence type="ECO:0000313" key="8">
    <source>
        <dbReference type="EMBL" id="ELR17429.1"/>
    </source>
</evidence>
<dbReference type="GO" id="GO:0034475">
    <property type="term" value="P:U4 snRNA 3'-end processing"/>
    <property type="evidence" value="ECO:0007669"/>
    <property type="project" value="TreeGrafter"/>
</dbReference>
<dbReference type="SUPFAM" id="SSF54211">
    <property type="entry name" value="Ribosomal protein S5 domain 2-like"/>
    <property type="match status" value="1"/>
</dbReference>
<dbReference type="STRING" id="1257118.L8GW22"/>
<dbReference type="Proteomes" id="UP000011083">
    <property type="component" value="Unassembled WGS sequence"/>
</dbReference>
<keyword evidence="3" id="KW-0698">rRNA processing</keyword>
<dbReference type="KEGG" id="acan:ACA1_061690"/>
<feature type="domain" description="Exoribonuclease phosphorolytic" evidence="6">
    <location>
        <begin position="13"/>
        <end position="126"/>
    </location>
</feature>
<dbReference type="EMBL" id="KB007974">
    <property type="protein sequence ID" value="ELR17429.1"/>
    <property type="molecule type" value="Genomic_DNA"/>
</dbReference>
<dbReference type="OrthoDB" id="27298at2759"/>
<dbReference type="GO" id="GO:0071051">
    <property type="term" value="P:poly(A)-dependent snoRNA 3'-end processing"/>
    <property type="evidence" value="ECO:0007669"/>
    <property type="project" value="TreeGrafter"/>
</dbReference>
<reference evidence="8 9" key="1">
    <citation type="journal article" date="2013" name="Genome Biol.">
        <title>Genome of Acanthamoeba castellanii highlights extensive lateral gene transfer and early evolution of tyrosine kinase signaling.</title>
        <authorList>
            <person name="Clarke M."/>
            <person name="Lohan A.J."/>
            <person name="Liu B."/>
            <person name="Lagkouvardos I."/>
            <person name="Roy S."/>
            <person name="Zafar N."/>
            <person name="Bertelli C."/>
            <person name="Schilde C."/>
            <person name="Kianianmomeni A."/>
            <person name="Burglin T.R."/>
            <person name="Frech C."/>
            <person name="Turcotte B."/>
            <person name="Kopec K.O."/>
            <person name="Synnott J.M."/>
            <person name="Choo C."/>
            <person name="Paponov I."/>
            <person name="Finkler A."/>
            <person name="Soon Heng Tan C."/>
            <person name="Hutchins A.P."/>
            <person name="Weinmeier T."/>
            <person name="Rattei T."/>
            <person name="Chu J.S."/>
            <person name="Gimenez G."/>
            <person name="Irimia M."/>
            <person name="Rigden D.J."/>
            <person name="Fitzpatrick D.A."/>
            <person name="Lorenzo-Morales J."/>
            <person name="Bateman A."/>
            <person name="Chiu C.H."/>
            <person name="Tang P."/>
            <person name="Hegemann P."/>
            <person name="Fromm H."/>
            <person name="Raoult D."/>
            <person name="Greub G."/>
            <person name="Miranda-Saavedra D."/>
            <person name="Chen N."/>
            <person name="Nash P."/>
            <person name="Ginger M.L."/>
            <person name="Horn M."/>
            <person name="Schaap P."/>
            <person name="Caler L."/>
            <person name="Loftus B."/>
        </authorList>
    </citation>
    <scope>NUCLEOTIDE SEQUENCE [LARGE SCALE GENOMIC DNA]</scope>
    <source>
        <strain evidence="8 9">Neff</strain>
    </source>
</reference>
<comment type="similarity">
    <text evidence="2">Belongs to the RNase PH family.</text>
</comment>
<evidence type="ECO:0000256" key="4">
    <source>
        <dbReference type="ARBA" id="ARBA00022835"/>
    </source>
</evidence>
<dbReference type="InterPro" id="IPR036345">
    <property type="entry name" value="ExoRNase_PH_dom2_sf"/>
</dbReference>
<dbReference type="GO" id="GO:0003723">
    <property type="term" value="F:RNA binding"/>
    <property type="evidence" value="ECO:0007669"/>
    <property type="project" value="TreeGrafter"/>
</dbReference>
<dbReference type="Pfam" id="PF01138">
    <property type="entry name" value="RNase_PH"/>
    <property type="match status" value="1"/>
</dbReference>
<dbReference type="Gene3D" id="3.30.230.70">
    <property type="entry name" value="GHMP Kinase, N-terminal domain"/>
    <property type="match status" value="1"/>
</dbReference>
<evidence type="ECO:0000313" key="9">
    <source>
        <dbReference type="Proteomes" id="UP000011083"/>
    </source>
</evidence>
<dbReference type="GO" id="GO:0000177">
    <property type="term" value="C:cytoplasmic exosome (RNase complex)"/>
    <property type="evidence" value="ECO:0007669"/>
    <property type="project" value="TreeGrafter"/>
</dbReference>
<name>L8GW22_ACACF</name>
<dbReference type="InterPro" id="IPR020568">
    <property type="entry name" value="Ribosomal_Su5_D2-typ_SF"/>
</dbReference>
<dbReference type="PANTHER" id="PTHR11953">
    <property type="entry name" value="EXOSOME COMPLEX COMPONENT"/>
    <property type="match status" value="1"/>
</dbReference>
<dbReference type="GeneID" id="14917827"/>
<evidence type="ECO:0000256" key="1">
    <source>
        <dbReference type="ARBA" id="ARBA00004123"/>
    </source>
</evidence>